<dbReference type="InterPro" id="IPR011009">
    <property type="entry name" value="Kinase-like_dom_sf"/>
</dbReference>
<dbReference type="Gene3D" id="3.30.200.20">
    <property type="entry name" value="Phosphorylase Kinase, domain 1"/>
    <property type="match status" value="1"/>
</dbReference>
<evidence type="ECO:0000256" key="4">
    <source>
        <dbReference type="ARBA" id="ARBA00038211"/>
    </source>
</evidence>
<gene>
    <name evidence="6" type="ORF">HPBE_LOCUS23739</name>
</gene>
<dbReference type="GO" id="GO:0004305">
    <property type="term" value="F:ethanolamine kinase activity"/>
    <property type="evidence" value="ECO:0007669"/>
    <property type="project" value="UniProtKB-EC"/>
</dbReference>
<organism evidence="7 8">
    <name type="scientific">Heligmosomoides polygyrus</name>
    <name type="common">Parasitic roundworm</name>
    <dbReference type="NCBI Taxonomy" id="6339"/>
    <lineage>
        <taxon>Eukaryota</taxon>
        <taxon>Metazoa</taxon>
        <taxon>Ecdysozoa</taxon>
        <taxon>Nematoda</taxon>
        <taxon>Chromadorea</taxon>
        <taxon>Rhabditida</taxon>
        <taxon>Rhabditina</taxon>
        <taxon>Rhabditomorpha</taxon>
        <taxon>Strongyloidea</taxon>
        <taxon>Heligmosomidae</taxon>
        <taxon>Heligmosomoides</taxon>
    </lineage>
</organism>
<dbReference type="PANTHER" id="PTHR22603">
    <property type="entry name" value="CHOLINE/ETHANOALAMINE KINASE"/>
    <property type="match status" value="1"/>
</dbReference>
<evidence type="ECO:0000313" key="7">
    <source>
        <dbReference type="Proteomes" id="UP000050761"/>
    </source>
</evidence>
<keyword evidence="1" id="KW-0444">Lipid biosynthesis</keyword>
<proteinExistence type="inferred from homology"/>
<name>A0A183GM20_HELPZ</name>
<comment type="pathway">
    <text evidence="3">Phospholipid metabolism; phosphatidylethanolamine biosynthesis; phosphatidylethanolamine from ethanolamine: step 1/3.</text>
</comment>
<dbReference type="GO" id="GO:0006646">
    <property type="term" value="P:phosphatidylethanolamine biosynthetic process"/>
    <property type="evidence" value="ECO:0007669"/>
    <property type="project" value="TreeGrafter"/>
</dbReference>
<sequence length="163" mass="18643">MYTAGITNKIFAASVNGGEKLVFRVFGKNTENFIDRRLELKAMEKLASHHLAAPLYAHFLNGIVVGYLPGRTVSVDDLKDPRMQKYVLLNSVIFGRTLRLFLQKNLFYYDIFAMFQEQASFVRDVPEELNEMESLVIPLKEDIVFCHNDLLAHNIVFDPLSGQ</sequence>
<evidence type="ECO:0000256" key="5">
    <source>
        <dbReference type="ARBA" id="ARBA00038874"/>
    </source>
</evidence>
<evidence type="ECO:0000256" key="1">
    <source>
        <dbReference type="ARBA" id="ARBA00023209"/>
    </source>
</evidence>
<keyword evidence="1" id="KW-0594">Phospholipid biosynthesis</keyword>
<dbReference type="Gene3D" id="3.90.1200.10">
    <property type="match status" value="1"/>
</dbReference>
<dbReference type="WBParaSite" id="HPBE_0002374001-mRNA-1">
    <property type="protein sequence ID" value="HPBE_0002374001-mRNA-1"/>
    <property type="gene ID" value="HPBE_0002374001"/>
</dbReference>
<dbReference type="GO" id="GO:0005737">
    <property type="term" value="C:cytoplasm"/>
    <property type="evidence" value="ECO:0007669"/>
    <property type="project" value="TreeGrafter"/>
</dbReference>
<reference evidence="8" key="2">
    <citation type="submission" date="2019-09" db="UniProtKB">
        <authorList>
            <consortium name="WormBaseParasite"/>
        </authorList>
    </citation>
    <scope>IDENTIFICATION</scope>
</reference>
<comment type="similarity">
    <text evidence="4">Belongs to the choline/ethanolamine kinase family.</text>
</comment>
<dbReference type="OrthoDB" id="5866674at2759"/>
<dbReference type="AlphaFoldDB" id="A0A183GM20"/>
<evidence type="ECO:0000256" key="3">
    <source>
        <dbReference type="ARBA" id="ARBA00037883"/>
    </source>
</evidence>
<accession>A0A183GM20</accession>
<keyword evidence="2" id="KW-1208">Phospholipid metabolism</keyword>
<evidence type="ECO:0000256" key="2">
    <source>
        <dbReference type="ARBA" id="ARBA00023264"/>
    </source>
</evidence>
<dbReference type="Proteomes" id="UP000050761">
    <property type="component" value="Unassembled WGS sequence"/>
</dbReference>
<dbReference type="PANTHER" id="PTHR22603:SF66">
    <property type="entry name" value="ETHANOLAMINE KINASE"/>
    <property type="match status" value="1"/>
</dbReference>
<dbReference type="SUPFAM" id="SSF56112">
    <property type="entry name" value="Protein kinase-like (PK-like)"/>
    <property type="match status" value="1"/>
</dbReference>
<dbReference type="EMBL" id="UZAH01035413">
    <property type="protein sequence ID" value="VDP40611.1"/>
    <property type="molecule type" value="Genomic_DNA"/>
</dbReference>
<keyword evidence="7" id="KW-1185">Reference proteome</keyword>
<protein>
    <recommendedName>
        <fullName evidence="5">ethanolamine kinase</fullName>
        <ecNumber evidence="5">2.7.1.82</ecNumber>
    </recommendedName>
</protein>
<accession>A0A3P8D9S0</accession>
<reference evidence="6 7" key="1">
    <citation type="submission" date="2018-11" db="EMBL/GenBank/DDBJ databases">
        <authorList>
            <consortium name="Pathogen Informatics"/>
        </authorList>
    </citation>
    <scope>NUCLEOTIDE SEQUENCE [LARGE SCALE GENOMIC DNA]</scope>
</reference>
<keyword evidence="1" id="KW-0443">Lipid metabolism</keyword>
<dbReference type="Pfam" id="PF01633">
    <property type="entry name" value="Choline_kinase"/>
    <property type="match status" value="1"/>
</dbReference>
<dbReference type="EC" id="2.7.1.82" evidence="5"/>
<evidence type="ECO:0000313" key="8">
    <source>
        <dbReference type="WBParaSite" id="HPBE_0002374001-mRNA-1"/>
    </source>
</evidence>
<evidence type="ECO:0000313" key="6">
    <source>
        <dbReference type="EMBL" id="VDP40611.1"/>
    </source>
</evidence>